<name>A0A402A059_9CHLR</name>
<dbReference type="InterPro" id="IPR049251">
    <property type="entry name" value="DUF6884"/>
</dbReference>
<dbReference type="EMBL" id="BIFR01000001">
    <property type="protein sequence ID" value="GCE12493.1"/>
    <property type="molecule type" value="Genomic_DNA"/>
</dbReference>
<dbReference type="AlphaFoldDB" id="A0A402A059"/>
<organism evidence="2 3">
    <name type="scientific">Tengunoibacter tsumagoiensis</name>
    <dbReference type="NCBI Taxonomy" id="2014871"/>
    <lineage>
        <taxon>Bacteria</taxon>
        <taxon>Bacillati</taxon>
        <taxon>Chloroflexota</taxon>
        <taxon>Ktedonobacteria</taxon>
        <taxon>Ktedonobacterales</taxon>
        <taxon>Dictyobacteraceae</taxon>
        <taxon>Tengunoibacter</taxon>
    </lineage>
</organism>
<evidence type="ECO:0000313" key="2">
    <source>
        <dbReference type="EMBL" id="GCE12493.1"/>
    </source>
</evidence>
<evidence type="ECO:0000259" key="1">
    <source>
        <dbReference type="Pfam" id="PF21818"/>
    </source>
</evidence>
<accession>A0A402A059</accession>
<keyword evidence="3" id="KW-1185">Reference proteome</keyword>
<dbReference type="Pfam" id="PF21818">
    <property type="entry name" value="DUF6884"/>
    <property type="match status" value="1"/>
</dbReference>
<dbReference type="Proteomes" id="UP000287352">
    <property type="component" value="Unassembled WGS sequence"/>
</dbReference>
<evidence type="ECO:0000313" key="3">
    <source>
        <dbReference type="Proteomes" id="UP000287352"/>
    </source>
</evidence>
<reference evidence="3" key="1">
    <citation type="submission" date="2018-12" db="EMBL/GenBank/DDBJ databases">
        <title>Tengunoibacter tsumagoiensis gen. nov., sp. nov., Dictyobacter kobayashii sp. nov., D. alpinus sp. nov., and D. joshuensis sp. nov. and description of Dictyobacteraceae fam. nov. within the order Ktedonobacterales isolated from Tengu-no-mugimeshi.</title>
        <authorList>
            <person name="Wang C.M."/>
            <person name="Zheng Y."/>
            <person name="Sakai Y."/>
            <person name="Toyoda A."/>
            <person name="Minakuchi Y."/>
            <person name="Abe K."/>
            <person name="Yokota A."/>
            <person name="Yabe S."/>
        </authorList>
    </citation>
    <scope>NUCLEOTIDE SEQUENCE [LARGE SCALE GENOMIC DNA]</scope>
    <source>
        <strain evidence="3">Uno3</strain>
    </source>
</reference>
<proteinExistence type="predicted"/>
<gene>
    <name evidence="2" type="ORF">KTT_23520</name>
</gene>
<dbReference type="OrthoDB" id="164171at2"/>
<protein>
    <recommendedName>
        <fullName evidence="1">DUF6884 domain-containing protein</fullName>
    </recommendedName>
</protein>
<sequence>MKRLLLISCSGAKNKSTGTLPAIERYSGGVYQGIKKARREGSWPDETDIVILSAKYGLIFENTPVELYDQKTNQVRAKELQQKVSEALDAILKESRYDQIFINMGKVYMQSITLSLELQQAYQQGIVQEAFGGIGTKLSQTKK</sequence>
<feature type="domain" description="DUF6884" evidence="1">
    <location>
        <begin position="5"/>
        <end position="122"/>
    </location>
</feature>
<dbReference type="RefSeq" id="WP_126580107.1">
    <property type="nucleotide sequence ID" value="NZ_BIFR01000001.1"/>
</dbReference>
<comment type="caution">
    <text evidence="2">The sequence shown here is derived from an EMBL/GenBank/DDBJ whole genome shotgun (WGS) entry which is preliminary data.</text>
</comment>